<dbReference type="PANTHER" id="PTHR36617">
    <property type="entry name" value="PROTEIN, PUTATIVE-RELATED"/>
    <property type="match status" value="1"/>
</dbReference>
<comment type="caution">
    <text evidence="1">The sequence shown here is derived from an EMBL/GenBank/DDBJ whole genome shotgun (WGS) entry which is preliminary data.</text>
</comment>
<organism evidence="1 2">
    <name type="scientific">Artemisia annua</name>
    <name type="common">Sweet wormwood</name>
    <dbReference type="NCBI Taxonomy" id="35608"/>
    <lineage>
        <taxon>Eukaryota</taxon>
        <taxon>Viridiplantae</taxon>
        <taxon>Streptophyta</taxon>
        <taxon>Embryophyta</taxon>
        <taxon>Tracheophyta</taxon>
        <taxon>Spermatophyta</taxon>
        <taxon>Magnoliopsida</taxon>
        <taxon>eudicotyledons</taxon>
        <taxon>Gunneridae</taxon>
        <taxon>Pentapetalae</taxon>
        <taxon>asterids</taxon>
        <taxon>campanulids</taxon>
        <taxon>Asterales</taxon>
        <taxon>Asteraceae</taxon>
        <taxon>Asteroideae</taxon>
        <taxon>Anthemideae</taxon>
        <taxon>Artemisiinae</taxon>
        <taxon>Artemisia</taxon>
    </lineage>
</organism>
<reference evidence="1 2" key="1">
    <citation type="journal article" date="2018" name="Mol. Plant">
        <title>The genome of Artemisia annua provides insight into the evolution of Asteraceae family and artemisinin biosynthesis.</title>
        <authorList>
            <person name="Shen Q."/>
            <person name="Zhang L."/>
            <person name="Liao Z."/>
            <person name="Wang S."/>
            <person name="Yan T."/>
            <person name="Shi P."/>
            <person name="Liu M."/>
            <person name="Fu X."/>
            <person name="Pan Q."/>
            <person name="Wang Y."/>
            <person name="Lv Z."/>
            <person name="Lu X."/>
            <person name="Zhang F."/>
            <person name="Jiang W."/>
            <person name="Ma Y."/>
            <person name="Chen M."/>
            <person name="Hao X."/>
            <person name="Li L."/>
            <person name="Tang Y."/>
            <person name="Lv G."/>
            <person name="Zhou Y."/>
            <person name="Sun X."/>
            <person name="Brodelius P.E."/>
            <person name="Rose J.K.C."/>
            <person name="Tang K."/>
        </authorList>
    </citation>
    <scope>NUCLEOTIDE SEQUENCE [LARGE SCALE GENOMIC DNA]</scope>
    <source>
        <strain evidence="2">cv. Huhao1</strain>
        <tissue evidence="1">Leaf</tissue>
    </source>
</reference>
<keyword evidence="1" id="KW-0808">Transferase</keyword>
<evidence type="ECO:0000313" key="2">
    <source>
        <dbReference type="Proteomes" id="UP000245207"/>
    </source>
</evidence>
<dbReference type="Proteomes" id="UP000245207">
    <property type="component" value="Unassembled WGS sequence"/>
</dbReference>
<name>A0A2U1LWY1_ARTAN</name>
<dbReference type="EMBL" id="PKPP01007391">
    <property type="protein sequence ID" value="PWA53515.1"/>
    <property type="molecule type" value="Genomic_DNA"/>
</dbReference>
<dbReference type="PANTHER" id="PTHR36617:SF5">
    <property type="entry name" value="OS05G0421675 PROTEIN"/>
    <property type="match status" value="1"/>
</dbReference>
<dbReference type="GO" id="GO:0003964">
    <property type="term" value="F:RNA-directed DNA polymerase activity"/>
    <property type="evidence" value="ECO:0007669"/>
    <property type="project" value="UniProtKB-KW"/>
</dbReference>
<keyword evidence="1" id="KW-0548">Nucleotidyltransferase</keyword>
<accession>A0A2U1LWY1</accession>
<sequence length="182" mass="21340">MAKIMNGGLRLGSLKAYNLALLPKWWWGVRVDRDSLWASVISDIHRNLGGTKDIMYMPKFKGMWSSISKVRKEATDLGIPLILYFQRRVGNNEFIFFWDDCWLGSSCLAHMFSRLFELQMHKLCKLKDRCPISDGVMEWKWAWRRQIRSGREQEVIRWSMESSGVYPVKSLRAALDEQFLAT</sequence>
<proteinExistence type="predicted"/>
<keyword evidence="2" id="KW-1185">Reference proteome</keyword>
<keyword evidence="1" id="KW-0695">RNA-directed DNA polymerase</keyword>
<gene>
    <name evidence="1" type="ORF">CTI12_AA444440</name>
</gene>
<dbReference type="AlphaFoldDB" id="A0A2U1LWY1"/>
<protein>
    <submittedName>
        <fullName evidence="1">Reverse transcriptase domain, Reverse transcriptase zinc-binding domain protein</fullName>
    </submittedName>
</protein>
<evidence type="ECO:0000313" key="1">
    <source>
        <dbReference type="EMBL" id="PWA53515.1"/>
    </source>
</evidence>